<feature type="region of interest" description="Disordered" evidence="1">
    <location>
        <begin position="143"/>
        <end position="177"/>
    </location>
</feature>
<evidence type="ECO:0000313" key="2">
    <source>
        <dbReference type="EMBL" id="EFL28864.1"/>
    </source>
</evidence>
<gene>
    <name evidence="2" type="ORF">SSOG_08579</name>
</gene>
<evidence type="ECO:0000313" key="3">
    <source>
        <dbReference type="Proteomes" id="UP000003963"/>
    </source>
</evidence>
<organism evidence="2 3">
    <name type="scientific">Streptomyces himastatinicus ATCC 53653</name>
    <dbReference type="NCBI Taxonomy" id="457427"/>
    <lineage>
        <taxon>Bacteria</taxon>
        <taxon>Bacillati</taxon>
        <taxon>Actinomycetota</taxon>
        <taxon>Actinomycetes</taxon>
        <taxon>Kitasatosporales</taxon>
        <taxon>Streptomycetaceae</taxon>
        <taxon>Streptomyces</taxon>
        <taxon>Streptomyces violaceusniger group</taxon>
    </lineage>
</organism>
<name>D9WFA7_9ACTN</name>
<feature type="non-terminal residue" evidence="2">
    <location>
        <position position="177"/>
    </location>
</feature>
<dbReference type="EMBL" id="GG657754">
    <property type="protein sequence ID" value="EFL28864.1"/>
    <property type="molecule type" value="Genomic_DNA"/>
</dbReference>
<reference evidence="2 3" key="1">
    <citation type="submission" date="2009-02" db="EMBL/GenBank/DDBJ databases">
        <title>Annotation of Streptomyces hygroscopicus strain ATCC 53653.</title>
        <authorList>
            <consortium name="The Broad Institute Genome Sequencing Platform"/>
            <consortium name="Broad Institute Microbial Sequencing Center"/>
            <person name="Fischbach M."/>
            <person name="Godfrey P."/>
            <person name="Ward D."/>
            <person name="Young S."/>
            <person name="Zeng Q."/>
            <person name="Koehrsen M."/>
            <person name="Alvarado L."/>
            <person name="Berlin A.M."/>
            <person name="Bochicchio J."/>
            <person name="Borenstein D."/>
            <person name="Chapman S.B."/>
            <person name="Chen Z."/>
            <person name="Engels R."/>
            <person name="Freedman E."/>
            <person name="Gellesch M."/>
            <person name="Goldberg J."/>
            <person name="Griggs A."/>
            <person name="Gujja S."/>
            <person name="Heilman E.R."/>
            <person name="Heiman D.I."/>
            <person name="Hepburn T.A."/>
            <person name="Howarth C."/>
            <person name="Jen D."/>
            <person name="Larson L."/>
            <person name="Lewis B."/>
            <person name="Mehta T."/>
            <person name="Park D."/>
            <person name="Pearson M."/>
            <person name="Richards J."/>
            <person name="Roberts A."/>
            <person name="Saif S."/>
            <person name="Shea T.D."/>
            <person name="Shenoy N."/>
            <person name="Sisk P."/>
            <person name="Stolte C."/>
            <person name="Sykes S.N."/>
            <person name="Thomson T."/>
            <person name="Walk T."/>
            <person name="White J."/>
            <person name="Yandava C."/>
            <person name="Straight P."/>
            <person name="Clardy J."/>
            <person name="Hung D."/>
            <person name="Kolter R."/>
            <person name="Mekalanos J."/>
            <person name="Walker S."/>
            <person name="Walsh C.T."/>
            <person name="Wieland-Brown L.C."/>
            <person name="Haas B."/>
            <person name="Nusbaum C."/>
            <person name="Birren B."/>
        </authorList>
    </citation>
    <scope>NUCLEOTIDE SEQUENCE [LARGE SCALE GENOMIC DNA]</scope>
    <source>
        <strain evidence="2 3">ATCC 53653</strain>
    </source>
</reference>
<protein>
    <submittedName>
        <fullName evidence="2">Uncharacterized protein</fullName>
    </submittedName>
</protein>
<dbReference type="Proteomes" id="UP000003963">
    <property type="component" value="Unassembled WGS sequence"/>
</dbReference>
<dbReference type="HOGENOM" id="CLU_1521108_0_0_11"/>
<proteinExistence type="predicted"/>
<feature type="compositionally biased region" description="Low complexity" evidence="1">
    <location>
        <begin position="143"/>
        <end position="153"/>
    </location>
</feature>
<dbReference type="STRING" id="457427.SSOG_08579"/>
<dbReference type="AlphaFoldDB" id="D9WFA7"/>
<sequence length="177" mass="18942">METLPEDDLAHGRGRPRFAHLATSPAPVADARSLPCPVRPGHTAQATLHNSECYLPCVRGRRDSCFMIPLLRPPLSSYDAVGVAERYGPAVMERLPRVGCVLAAGGRWWWIVPSQSDVGVNWPSAAVYAVCAVPAGAALRPAPARARQSAQRPGVQVRGTGGDRLRTGDRGRPPLPL</sequence>
<evidence type="ECO:0000256" key="1">
    <source>
        <dbReference type="SAM" id="MobiDB-lite"/>
    </source>
</evidence>
<keyword evidence="3" id="KW-1185">Reference proteome</keyword>
<feature type="compositionally biased region" description="Basic and acidic residues" evidence="1">
    <location>
        <begin position="161"/>
        <end position="177"/>
    </location>
</feature>
<accession>D9WFA7</accession>